<comment type="caution">
    <text evidence="1">The sequence shown here is derived from an EMBL/GenBank/DDBJ whole genome shotgun (WGS) entry which is preliminary data.</text>
</comment>
<accession>A0ABW3VN80</accession>
<protein>
    <submittedName>
        <fullName evidence="1">SRPBCC family protein</fullName>
    </submittedName>
</protein>
<dbReference type="SUPFAM" id="SSF55961">
    <property type="entry name" value="Bet v1-like"/>
    <property type="match status" value="1"/>
</dbReference>
<dbReference type="InterPro" id="IPR023393">
    <property type="entry name" value="START-like_dom_sf"/>
</dbReference>
<reference evidence="2" key="1">
    <citation type="journal article" date="2019" name="Int. J. Syst. Evol. Microbiol.">
        <title>The Global Catalogue of Microorganisms (GCM) 10K type strain sequencing project: providing services to taxonomists for standard genome sequencing and annotation.</title>
        <authorList>
            <consortium name="The Broad Institute Genomics Platform"/>
            <consortium name="The Broad Institute Genome Sequencing Center for Infectious Disease"/>
            <person name="Wu L."/>
            <person name="Ma J."/>
        </authorList>
    </citation>
    <scope>NUCLEOTIDE SEQUENCE [LARGE SCALE GENOMIC DNA]</scope>
    <source>
        <strain evidence="2">CCUG 49018</strain>
    </source>
</reference>
<evidence type="ECO:0000313" key="2">
    <source>
        <dbReference type="Proteomes" id="UP001597182"/>
    </source>
</evidence>
<proteinExistence type="predicted"/>
<dbReference type="EMBL" id="JBHTMB010000234">
    <property type="protein sequence ID" value="MFD1236581.1"/>
    <property type="molecule type" value="Genomic_DNA"/>
</dbReference>
<keyword evidence="2" id="KW-1185">Reference proteome</keyword>
<dbReference type="InterPro" id="IPR019587">
    <property type="entry name" value="Polyketide_cyclase/dehydratase"/>
</dbReference>
<dbReference type="RefSeq" id="WP_339122699.1">
    <property type="nucleotide sequence ID" value="NZ_BAABKS010000015.1"/>
</dbReference>
<sequence length="160" mass="17530">MSRAELVVELDVTAPAELVWDTVMDWPRQGEWILATRVEVTAGDGRSVGSRVRAATGVGLLAVVDTMVVTEWSEQRPAGPFRCVVEHTGRVVRGDGVFEVVAVDPARSRFRWVENLDLPLGALGRAGWPLVRPAMQAGVAHSMRRMARDCERRARRGASG</sequence>
<evidence type="ECO:0000313" key="1">
    <source>
        <dbReference type="EMBL" id="MFD1236581.1"/>
    </source>
</evidence>
<dbReference type="Gene3D" id="3.30.530.20">
    <property type="match status" value="1"/>
</dbReference>
<gene>
    <name evidence="1" type="ORF">ACFQ34_25125</name>
</gene>
<organism evidence="1 2">
    <name type="scientific">Pseudonocardia benzenivorans</name>
    <dbReference type="NCBI Taxonomy" id="228005"/>
    <lineage>
        <taxon>Bacteria</taxon>
        <taxon>Bacillati</taxon>
        <taxon>Actinomycetota</taxon>
        <taxon>Actinomycetes</taxon>
        <taxon>Pseudonocardiales</taxon>
        <taxon>Pseudonocardiaceae</taxon>
        <taxon>Pseudonocardia</taxon>
    </lineage>
</organism>
<dbReference type="CDD" id="cd07812">
    <property type="entry name" value="SRPBCC"/>
    <property type="match status" value="1"/>
</dbReference>
<name>A0ABW3VN80_9PSEU</name>
<dbReference type="Proteomes" id="UP001597182">
    <property type="component" value="Unassembled WGS sequence"/>
</dbReference>
<dbReference type="Pfam" id="PF10604">
    <property type="entry name" value="Polyketide_cyc2"/>
    <property type="match status" value="1"/>
</dbReference>